<accession>A0A3E0GSW4</accession>
<keyword evidence="2" id="KW-1185">Reference proteome</keyword>
<dbReference type="EMBL" id="QUNO01000034">
    <property type="protein sequence ID" value="REH26162.1"/>
    <property type="molecule type" value="Genomic_DNA"/>
</dbReference>
<comment type="caution">
    <text evidence="1">The sequence shown here is derived from an EMBL/GenBank/DDBJ whole genome shotgun (WGS) entry which is preliminary data.</text>
</comment>
<dbReference type="Proteomes" id="UP000256269">
    <property type="component" value="Unassembled WGS sequence"/>
</dbReference>
<name>A0A3E0GSW4_9PSEU</name>
<gene>
    <name evidence="1" type="ORF">BCF44_13417</name>
</gene>
<evidence type="ECO:0000313" key="1">
    <source>
        <dbReference type="EMBL" id="REH26162.1"/>
    </source>
</evidence>
<evidence type="ECO:0000313" key="2">
    <source>
        <dbReference type="Proteomes" id="UP000256269"/>
    </source>
</evidence>
<dbReference type="AlphaFoldDB" id="A0A3E0GSW4"/>
<sequence length="94" mass="9738">MSGPADDIITRISDTISLNARLGPSAQWRQFTVACRCQAGALWGGGGYGRAGPAQVPSGVHTAPSSRSSTTRFCQAAFSALRKALRGCAPDRAS</sequence>
<proteinExistence type="predicted"/>
<organism evidence="1 2">
    <name type="scientific">Kutzneria buriramensis</name>
    <dbReference type="NCBI Taxonomy" id="1045776"/>
    <lineage>
        <taxon>Bacteria</taxon>
        <taxon>Bacillati</taxon>
        <taxon>Actinomycetota</taxon>
        <taxon>Actinomycetes</taxon>
        <taxon>Pseudonocardiales</taxon>
        <taxon>Pseudonocardiaceae</taxon>
        <taxon>Kutzneria</taxon>
    </lineage>
</organism>
<protein>
    <submittedName>
        <fullName evidence="1">Uncharacterized protein</fullName>
    </submittedName>
</protein>
<reference evidence="1 2" key="1">
    <citation type="submission" date="2018-08" db="EMBL/GenBank/DDBJ databases">
        <title>Genomic Encyclopedia of Archaeal and Bacterial Type Strains, Phase II (KMG-II): from individual species to whole genera.</title>
        <authorList>
            <person name="Goeker M."/>
        </authorList>
    </citation>
    <scope>NUCLEOTIDE SEQUENCE [LARGE SCALE GENOMIC DNA]</scope>
    <source>
        <strain evidence="1 2">DSM 45791</strain>
    </source>
</reference>